<keyword evidence="3" id="KW-0479">Metal-binding</keyword>
<dbReference type="InterPro" id="IPR039261">
    <property type="entry name" value="FNR_nucleotide-bd"/>
</dbReference>
<name>A0A1D9MAJ3_9RHOB</name>
<dbReference type="AlphaFoldDB" id="A0A1D9MAJ3"/>
<keyword evidence="1" id="KW-0285">Flavoprotein</keyword>
<dbReference type="EMBL" id="CP017781">
    <property type="protein sequence ID" value="AOZ68857.1"/>
    <property type="molecule type" value="Genomic_DNA"/>
</dbReference>
<dbReference type="NCBIfam" id="NF041259">
    <property type="entry name" value="mono_DmmA_fam"/>
    <property type="match status" value="1"/>
</dbReference>
<keyword evidence="4" id="KW-0560">Oxidoreductase</keyword>
<evidence type="ECO:0000256" key="5">
    <source>
        <dbReference type="ARBA" id="ARBA00023004"/>
    </source>
</evidence>
<protein>
    <submittedName>
        <fullName evidence="9">Uncharacterized protein</fullName>
    </submittedName>
</protein>
<dbReference type="Proteomes" id="UP000176562">
    <property type="component" value="Chromosome"/>
</dbReference>
<evidence type="ECO:0000256" key="2">
    <source>
        <dbReference type="ARBA" id="ARBA00022714"/>
    </source>
</evidence>
<evidence type="ECO:0000259" key="8">
    <source>
        <dbReference type="Pfam" id="PF22290"/>
    </source>
</evidence>
<evidence type="ECO:0000313" key="9">
    <source>
        <dbReference type="EMBL" id="AOZ68857.1"/>
    </source>
</evidence>
<dbReference type="RefSeq" id="WP_071165766.1">
    <property type="nucleotide sequence ID" value="NZ_CP017781.1"/>
</dbReference>
<dbReference type="InterPro" id="IPR048037">
    <property type="entry name" value="DmmA-like_C"/>
</dbReference>
<keyword evidence="5" id="KW-0408">Iron</keyword>
<reference evidence="9 10" key="1">
    <citation type="submission" date="2016-10" db="EMBL/GenBank/DDBJ databases">
        <title>Rhodobacter sp. LPB0142, isolated from sea water.</title>
        <authorList>
            <person name="Kim E."/>
            <person name="Yi H."/>
        </authorList>
    </citation>
    <scope>NUCLEOTIDE SEQUENCE [LARGE SCALE GENOMIC DNA]</scope>
    <source>
        <strain evidence="9 10">LPB0142</strain>
    </source>
</reference>
<dbReference type="InterPro" id="IPR054582">
    <property type="entry name" value="DmmA-like_N"/>
</dbReference>
<evidence type="ECO:0000256" key="6">
    <source>
        <dbReference type="ARBA" id="ARBA00023014"/>
    </source>
</evidence>
<keyword evidence="6" id="KW-0411">Iron-sulfur</keyword>
<dbReference type="GO" id="GO:0016491">
    <property type="term" value="F:oxidoreductase activity"/>
    <property type="evidence" value="ECO:0007669"/>
    <property type="project" value="UniProtKB-KW"/>
</dbReference>
<dbReference type="KEGG" id="rhp:LPB142_05595"/>
<evidence type="ECO:0000256" key="3">
    <source>
        <dbReference type="ARBA" id="ARBA00022723"/>
    </source>
</evidence>
<accession>A0A1D9MAJ3</accession>
<evidence type="ECO:0000256" key="4">
    <source>
        <dbReference type="ARBA" id="ARBA00023002"/>
    </source>
</evidence>
<dbReference type="GO" id="GO:0046872">
    <property type="term" value="F:metal ion binding"/>
    <property type="evidence" value="ECO:0007669"/>
    <property type="project" value="UniProtKB-KW"/>
</dbReference>
<gene>
    <name evidence="9" type="ORF">LPB142_05595</name>
</gene>
<dbReference type="GO" id="GO:0051537">
    <property type="term" value="F:2 iron, 2 sulfur cluster binding"/>
    <property type="evidence" value="ECO:0007669"/>
    <property type="project" value="UniProtKB-KW"/>
</dbReference>
<keyword evidence="2" id="KW-0001">2Fe-2S</keyword>
<proteinExistence type="predicted"/>
<dbReference type="STRING" id="1850250.LPB142_05595"/>
<evidence type="ECO:0000256" key="1">
    <source>
        <dbReference type="ARBA" id="ARBA00022630"/>
    </source>
</evidence>
<keyword evidence="10" id="KW-1185">Reference proteome</keyword>
<dbReference type="SUPFAM" id="SSF52343">
    <property type="entry name" value="Ferredoxin reductase-like, C-terminal NADP-linked domain"/>
    <property type="match status" value="1"/>
</dbReference>
<feature type="domain" description="Dimethylamine monooxygenase subunit DmmA-like C-terminal" evidence="7">
    <location>
        <begin position="139"/>
        <end position="182"/>
    </location>
</feature>
<evidence type="ECO:0000313" key="10">
    <source>
        <dbReference type="Proteomes" id="UP000176562"/>
    </source>
</evidence>
<organism evidence="9 10">
    <name type="scientific">Rhodobacter xanthinilyticus</name>
    <dbReference type="NCBI Taxonomy" id="1850250"/>
    <lineage>
        <taxon>Bacteria</taxon>
        <taxon>Pseudomonadati</taxon>
        <taxon>Pseudomonadota</taxon>
        <taxon>Alphaproteobacteria</taxon>
        <taxon>Rhodobacterales</taxon>
        <taxon>Rhodobacter group</taxon>
        <taxon>Rhodobacter</taxon>
    </lineage>
</organism>
<dbReference type="Pfam" id="PF22289">
    <property type="entry name" value="DmmA-like_C"/>
    <property type="match status" value="1"/>
</dbReference>
<evidence type="ECO:0000259" key="7">
    <source>
        <dbReference type="Pfam" id="PF22289"/>
    </source>
</evidence>
<dbReference type="Pfam" id="PF22290">
    <property type="entry name" value="DmmA-like_N"/>
    <property type="match status" value="1"/>
</dbReference>
<sequence length="200" mass="21032">MPRTEFSPSIMSRPVYAPLKAQGAAPALMLAEAEGADAILDLAAADPSVMNRAHLIFIPGGTGFGPRLAALKARLYHEAPSYAAALERYRKALLDAHMGTQLYLAGTEGLIGQASAEALAAGLPADAIQAEHRGSLARRMQCVHCKGVTEGVTTDPFTCSHCGLTLLVRDHFSRRLGAFQGVCVDAETPGVIPAVKEIKA</sequence>
<feature type="domain" description="Dimethylamine monooxygenase subunit DmmA-like N-terminal" evidence="8">
    <location>
        <begin position="9"/>
        <end position="128"/>
    </location>
</feature>